<evidence type="ECO:0000256" key="1">
    <source>
        <dbReference type="SAM" id="SignalP"/>
    </source>
</evidence>
<feature type="signal peptide" evidence="1">
    <location>
        <begin position="1"/>
        <end position="19"/>
    </location>
</feature>
<reference evidence="3" key="1">
    <citation type="submission" date="2025-08" db="UniProtKB">
        <authorList>
            <consortium name="RefSeq"/>
        </authorList>
    </citation>
    <scope>IDENTIFICATION</scope>
    <source>
        <strain evidence="3">Aabys</strain>
        <tissue evidence="3">Whole body</tissue>
    </source>
</reference>
<keyword evidence="1" id="KW-0732">Signal</keyword>
<keyword evidence="2" id="KW-1185">Reference proteome</keyword>
<name>A0ABM3UKL3_MUSDO</name>
<organism evidence="2 3">
    <name type="scientific">Musca domestica</name>
    <name type="common">House fly</name>
    <dbReference type="NCBI Taxonomy" id="7370"/>
    <lineage>
        <taxon>Eukaryota</taxon>
        <taxon>Metazoa</taxon>
        <taxon>Ecdysozoa</taxon>
        <taxon>Arthropoda</taxon>
        <taxon>Hexapoda</taxon>
        <taxon>Insecta</taxon>
        <taxon>Pterygota</taxon>
        <taxon>Neoptera</taxon>
        <taxon>Endopterygota</taxon>
        <taxon>Diptera</taxon>
        <taxon>Brachycera</taxon>
        <taxon>Muscomorpha</taxon>
        <taxon>Muscoidea</taxon>
        <taxon>Muscidae</taxon>
        <taxon>Musca</taxon>
    </lineage>
</organism>
<dbReference type="Proteomes" id="UP001652621">
    <property type="component" value="Unplaced"/>
</dbReference>
<sequence length="100" mass="10958">MRAFVVLAILACFLALAWSAVIEQVDSDKAVADLLDVDAGVASADENTRQVRQFFGRPYGGFYGRPYGGFYGRPYGGFYGRPYGGFYGRPYGGYYGGFYG</sequence>
<dbReference type="RefSeq" id="XP_058974068.1">
    <property type="nucleotide sequence ID" value="XM_059118085.1"/>
</dbReference>
<feature type="chain" id="PRO_5045900104" evidence="1">
    <location>
        <begin position="20"/>
        <end position="100"/>
    </location>
</feature>
<accession>A0ABM3UKL3</accession>
<proteinExistence type="predicted"/>
<evidence type="ECO:0000313" key="3">
    <source>
        <dbReference type="RefSeq" id="XP_058974068.1"/>
    </source>
</evidence>
<protein>
    <submittedName>
        <fullName evidence="3">Shematrin-like protein 2</fullName>
    </submittedName>
</protein>
<dbReference type="GeneID" id="131800611"/>
<evidence type="ECO:0000313" key="2">
    <source>
        <dbReference type="Proteomes" id="UP001652621"/>
    </source>
</evidence>
<gene>
    <name evidence="3" type="primary">LOC131800611</name>
</gene>